<protein>
    <submittedName>
        <fullName evidence="2">Iron compound ABC transporter, periplasmic substrate-binding protein</fullName>
    </submittedName>
</protein>
<reference evidence="3" key="1">
    <citation type="submission" date="2010-08" db="EMBL/GenBank/DDBJ databases">
        <title>Genome sequence of Parvularcula bermudensis HTCC2503.</title>
        <authorList>
            <person name="Kang D.-M."/>
            <person name="Oh H.-M."/>
            <person name="Cho J.-C."/>
        </authorList>
    </citation>
    <scope>NUCLEOTIDE SEQUENCE [LARGE SCALE GENOMIC DNA]</scope>
    <source>
        <strain evidence="3">ATCC BAA-594 / HTCC2503 / KCTC 12087</strain>
    </source>
</reference>
<dbReference type="KEGG" id="pbr:PB2503_11414"/>
<dbReference type="Gene3D" id="3.40.50.1980">
    <property type="entry name" value="Nitrogenase molybdenum iron protein domain"/>
    <property type="match status" value="2"/>
</dbReference>
<dbReference type="Proteomes" id="UP000001302">
    <property type="component" value="Chromosome"/>
</dbReference>
<accession>E0TCH2</accession>
<dbReference type="HOGENOM" id="CLU_038034_8_0_5"/>
<dbReference type="Pfam" id="PF01497">
    <property type="entry name" value="Peripla_BP_2"/>
    <property type="match status" value="1"/>
</dbReference>
<reference evidence="2 3" key="2">
    <citation type="journal article" date="2011" name="J. Bacteriol.">
        <title>Complete genome sequence of strain HTCC2503T of Parvularcula bermudensis, the type species of the order "Parvularculales" in the class Alphaproteobacteria.</title>
        <authorList>
            <person name="Oh H.M."/>
            <person name="Kang I."/>
            <person name="Vergin K.L."/>
            <person name="Kang D."/>
            <person name="Rhee K.H."/>
            <person name="Giovannoni S.J."/>
            <person name="Cho J.C."/>
        </authorList>
    </citation>
    <scope>NUCLEOTIDE SEQUENCE [LARGE SCALE GENOMIC DNA]</scope>
    <source>
        <strain evidence="3">ATCC BAA-594 / HTCC2503 / KCTC 12087</strain>
    </source>
</reference>
<organism evidence="2 3">
    <name type="scientific">Parvularcula bermudensis (strain ATCC BAA-594 / HTCC2503 / KCTC 12087)</name>
    <dbReference type="NCBI Taxonomy" id="314260"/>
    <lineage>
        <taxon>Bacteria</taxon>
        <taxon>Pseudomonadati</taxon>
        <taxon>Pseudomonadota</taxon>
        <taxon>Alphaproteobacteria</taxon>
        <taxon>Parvularculales</taxon>
        <taxon>Parvularculaceae</taxon>
        <taxon>Parvularcula</taxon>
    </lineage>
</organism>
<sequence length="243" mass="26015">MQLADRSDILAVSPQAGKSYSAEREKAHGLQQIRPSAEELIALKPALIVRSYGGGPPLLSRLEAAGLDVVTIPWTTQLSGTETASVLEGMNALASALGADGRASRIASRGLDRHASAPQSETQAEGRRLLYLTAGGVVAGPGTLVDDVITRAGYRNYQTRPGWQAVPLERLVLEKPDLIVVPRFGPADDRPGRWSAARHPHVQALLDHVPTYDVDGSLFTCGGEHTFRAIETLASLDQQGERQ</sequence>
<name>E0TCH2_PARBH</name>
<dbReference type="PANTHER" id="PTHR30535:SF4">
    <property type="entry name" value="HEMIN-BINDING PERIPLASMIC PROTEIN HMUT"/>
    <property type="match status" value="1"/>
</dbReference>
<proteinExistence type="predicted"/>
<dbReference type="SUPFAM" id="SSF53807">
    <property type="entry name" value="Helical backbone' metal receptor"/>
    <property type="match status" value="1"/>
</dbReference>
<dbReference type="PANTHER" id="PTHR30535">
    <property type="entry name" value="VITAMIN B12-BINDING PROTEIN"/>
    <property type="match status" value="1"/>
</dbReference>
<dbReference type="AlphaFoldDB" id="E0TCH2"/>
<dbReference type="PROSITE" id="PS50983">
    <property type="entry name" value="FE_B12_PBP"/>
    <property type="match status" value="1"/>
</dbReference>
<evidence type="ECO:0000313" key="3">
    <source>
        <dbReference type="Proteomes" id="UP000001302"/>
    </source>
</evidence>
<evidence type="ECO:0000313" key="2">
    <source>
        <dbReference type="EMBL" id="ADM10328.1"/>
    </source>
</evidence>
<evidence type="ECO:0000259" key="1">
    <source>
        <dbReference type="PROSITE" id="PS50983"/>
    </source>
</evidence>
<keyword evidence="3" id="KW-1185">Reference proteome</keyword>
<dbReference type="STRING" id="314260.PB2503_11414"/>
<dbReference type="EMBL" id="CP002156">
    <property type="protein sequence ID" value="ADM10328.1"/>
    <property type="molecule type" value="Genomic_DNA"/>
</dbReference>
<dbReference type="InterPro" id="IPR002491">
    <property type="entry name" value="ABC_transptr_periplasmic_BD"/>
</dbReference>
<dbReference type="eggNOG" id="COG0614">
    <property type="taxonomic scope" value="Bacteria"/>
</dbReference>
<feature type="domain" description="Fe/B12 periplasmic-binding" evidence="1">
    <location>
        <begin position="1"/>
        <end position="243"/>
    </location>
</feature>
<gene>
    <name evidence="2" type="ordered locus">PB2503_11414</name>
</gene>
<dbReference type="InterPro" id="IPR050902">
    <property type="entry name" value="ABC_Transporter_SBP"/>
</dbReference>